<accession>A0ABW5VHI4</accession>
<organism evidence="2 3">
    <name type="scientific">Arenibacter antarcticus</name>
    <dbReference type="NCBI Taxonomy" id="2040469"/>
    <lineage>
        <taxon>Bacteria</taxon>
        <taxon>Pseudomonadati</taxon>
        <taxon>Bacteroidota</taxon>
        <taxon>Flavobacteriia</taxon>
        <taxon>Flavobacteriales</taxon>
        <taxon>Flavobacteriaceae</taxon>
        <taxon>Arenibacter</taxon>
    </lineage>
</organism>
<reference evidence="3" key="1">
    <citation type="journal article" date="2019" name="Int. J. Syst. Evol. Microbiol.">
        <title>The Global Catalogue of Microorganisms (GCM) 10K type strain sequencing project: providing services to taxonomists for standard genome sequencing and annotation.</title>
        <authorList>
            <consortium name="The Broad Institute Genomics Platform"/>
            <consortium name="The Broad Institute Genome Sequencing Center for Infectious Disease"/>
            <person name="Wu L."/>
            <person name="Ma J."/>
        </authorList>
    </citation>
    <scope>NUCLEOTIDE SEQUENCE [LARGE SCALE GENOMIC DNA]</scope>
    <source>
        <strain evidence="3">KCTC 52924</strain>
    </source>
</reference>
<keyword evidence="3" id="KW-1185">Reference proteome</keyword>
<dbReference type="EMBL" id="JBHUOK010000030">
    <property type="protein sequence ID" value="MFD2789910.1"/>
    <property type="molecule type" value="Genomic_DNA"/>
</dbReference>
<feature type="coiled-coil region" evidence="1">
    <location>
        <begin position="140"/>
        <end position="181"/>
    </location>
</feature>
<sequence>MNSKSKKAVKSLENHHKKLSEIKTVQEGNSWKATLKDMLNQYIGSESSISKRLDELYFTRKETQIHNVGIGHSIVHVYDESKKQDFSNLIENSISFIRENGIYQNPNRKNFLSGFNNGTIISGIVVGTGIIYGAGHFFGNLEKDREIIKMERELNKQKATNSNLENDIKTLRIENEHLKVKDTTKTK</sequence>
<keyword evidence="1" id="KW-0175">Coiled coil</keyword>
<dbReference type="Proteomes" id="UP001597532">
    <property type="component" value="Unassembled WGS sequence"/>
</dbReference>
<protein>
    <submittedName>
        <fullName evidence="2">Uncharacterized protein</fullName>
    </submittedName>
</protein>
<evidence type="ECO:0000313" key="2">
    <source>
        <dbReference type="EMBL" id="MFD2789910.1"/>
    </source>
</evidence>
<dbReference type="RefSeq" id="WP_251809417.1">
    <property type="nucleotide sequence ID" value="NZ_CP166679.1"/>
</dbReference>
<evidence type="ECO:0000256" key="1">
    <source>
        <dbReference type="SAM" id="Coils"/>
    </source>
</evidence>
<comment type="caution">
    <text evidence="2">The sequence shown here is derived from an EMBL/GenBank/DDBJ whole genome shotgun (WGS) entry which is preliminary data.</text>
</comment>
<gene>
    <name evidence="2" type="ORF">ACFS1K_09060</name>
</gene>
<proteinExistence type="predicted"/>
<evidence type="ECO:0000313" key="3">
    <source>
        <dbReference type="Proteomes" id="UP001597532"/>
    </source>
</evidence>
<name>A0ABW5VHI4_9FLAO</name>